<dbReference type="Proteomes" id="UP000327493">
    <property type="component" value="Unassembled WGS sequence"/>
</dbReference>
<dbReference type="AlphaFoldDB" id="A0A5J5CF95"/>
<evidence type="ECO:0000313" key="2">
    <source>
        <dbReference type="Proteomes" id="UP000327493"/>
    </source>
</evidence>
<gene>
    <name evidence="1" type="ORF">FQN60_000092</name>
</gene>
<proteinExistence type="predicted"/>
<protein>
    <submittedName>
        <fullName evidence="1">Uncharacterized protein</fullName>
    </submittedName>
</protein>
<comment type="caution">
    <text evidence="1">The sequence shown here is derived from an EMBL/GenBank/DDBJ whole genome shotgun (WGS) entry which is preliminary data.</text>
</comment>
<accession>A0A5J5CF95</accession>
<organism evidence="1 2">
    <name type="scientific">Etheostoma spectabile</name>
    <name type="common">orangethroat darter</name>
    <dbReference type="NCBI Taxonomy" id="54343"/>
    <lineage>
        <taxon>Eukaryota</taxon>
        <taxon>Metazoa</taxon>
        <taxon>Chordata</taxon>
        <taxon>Craniata</taxon>
        <taxon>Vertebrata</taxon>
        <taxon>Euteleostomi</taxon>
        <taxon>Actinopterygii</taxon>
        <taxon>Neopterygii</taxon>
        <taxon>Teleostei</taxon>
        <taxon>Neoteleostei</taxon>
        <taxon>Acanthomorphata</taxon>
        <taxon>Eupercaria</taxon>
        <taxon>Perciformes</taxon>
        <taxon>Percoidei</taxon>
        <taxon>Percidae</taxon>
        <taxon>Etheostomatinae</taxon>
        <taxon>Etheostoma</taxon>
    </lineage>
</organism>
<name>A0A5J5CF95_9PERO</name>
<sequence length="29" mass="3403">MQRAFLKWAKLDKLSQVHHFQCPACTPSM</sequence>
<keyword evidence="2" id="KW-1185">Reference proteome</keyword>
<dbReference type="EMBL" id="VOFY01000049">
    <property type="protein sequence ID" value="KAA8579061.1"/>
    <property type="molecule type" value="Genomic_DNA"/>
</dbReference>
<evidence type="ECO:0000313" key="1">
    <source>
        <dbReference type="EMBL" id="KAA8579061.1"/>
    </source>
</evidence>
<reference evidence="1 2" key="1">
    <citation type="submission" date="2019-08" db="EMBL/GenBank/DDBJ databases">
        <title>A chromosome-level genome assembly, high-density linkage maps, and genome scans reveal the genomic architecture of hybrid incompatibilities underlying speciation via character displacement in darters (Percidae: Etheostominae).</title>
        <authorList>
            <person name="Moran R.L."/>
            <person name="Catchen J.M."/>
            <person name="Fuller R.C."/>
        </authorList>
    </citation>
    <scope>NUCLEOTIDE SEQUENCE [LARGE SCALE GENOMIC DNA]</scope>
    <source>
        <strain evidence="1">EspeVRDwgs_2016</strain>
        <tissue evidence="1">Muscle</tissue>
    </source>
</reference>